<dbReference type="GO" id="GO:0006203">
    <property type="term" value="P:dGTP catabolic process"/>
    <property type="evidence" value="ECO:0007669"/>
    <property type="project" value="TreeGrafter"/>
</dbReference>
<dbReference type="GO" id="GO:0046047">
    <property type="term" value="P:TTP catabolic process"/>
    <property type="evidence" value="ECO:0007669"/>
    <property type="project" value="TreeGrafter"/>
</dbReference>
<gene>
    <name evidence="2" type="ORF">ISU07_13250</name>
</gene>
<feature type="domain" description="NTP pyrophosphohydrolase MazG-like" evidence="1">
    <location>
        <begin position="14"/>
        <end position="87"/>
    </location>
</feature>
<organism evidence="2 3">
    <name type="scientific">Nocardioides islandensis</name>
    <dbReference type="NCBI Taxonomy" id="433663"/>
    <lineage>
        <taxon>Bacteria</taxon>
        <taxon>Bacillati</taxon>
        <taxon>Actinomycetota</taxon>
        <taxon>Actinomycetes</taxon>
        <taxon>Propionibacteriales</taxon>
        <taxon>Nocardioidaceae</taxon>
        <taxon>Nocardioides</taxon>
    </lineage>
</organism>
<dbReference type="GO" id="GO:0046052">
    <property type="term" value="P:UTP catabolic process"/>
    <property type="evidence" value="ECO:0007669"/>
    <property type="project" value="TreeGrafter"/>
</dbReference>
<dbReference type="EMBL" id="JADKPN010000007">
    <property type="protein sequence ID" value="MBF4764095.1"/>
    <property type="molecule type" value="Genomic_DNA"/>
</dbReference>
<dbReference type="GO" id="GO:0046061">
    <property type="term" value="P:dATP catabolic process"/>
    <property type="evidence" value="ECO:0007669"/>
    <property type="project" value="TreeGrafter"/>
</dbReference>
<reference evidence="2" key="1">
    <citation type="submission" date="2020-11" db="EMBL/GenBank/DDBJ databases">
        <title>Nocardioides sp. nov., isolated from Soil of Cynanchum wilfordii Hemsley rhizosphere.</title>
        <authorList>
            <person name="Lee J.-S."/>
            <person name="Suh M.K."/>
            <person name="Kim J.-S."/>
        </authorList>
    </citation>
    <scope>NUCLEOTIDE SEQUENCE</scope>
    <source>
        <strain evidence="2">KCTC 19275</strain>
    </source>
</reference>
<protein>
    <submittedName>
        <fullName evidence="2">Nucleoside triphosphate pyrophosphohydrolase</fullName>
    </submittedName>
</protein>
<dbReference type="InterPro" id="IPR048015">
    <property type="entry name" value="NTP-PPase_MazG-like_N"/>
</dbReference>
<evidence type="ECO:0000313" key="3">
    <source>
        <dbReference type="Proteomes" id="UP000640489"/>
    </source>
</evidence>
<dbReference type="GO" id="GO:0046076">
    <property type="term" value="P:dTTP catabolic process"/>
    <property type="evidence" value="ECO:0007669"/>
    <property type="project" value="TreeGrafter"/>
</dbReference>
<dbReference type="CDD" id="cd11528">
    <property type="entry name" value="NTP-PPase_MazG_Nterm"/>
    <property type="match status" value="1"/>
</dbReference>
<keyword evidence="3" id="KW-1185">Reference proteome</keyword>
<dbReference type="Pfam" id="PF03819">
    <property type="entry name" value="MazG"/>
    <property type="match status" value="1"/>
</dbReference>
<dbReference type="Proteomes" id="UP000640489">
    <property type="component" value="Unassembled WGS sequence"/>
</dbReference>
<dbReference type="AlphaFoldDB" id="A0A930VHN1"/>
<evidence type="ECO:0000313" key="2">
    <source>
        <dbReference type="EMBL" id="MBF4764095.1"/>
    </source>
</evidence>
<name>A0A930VHN1_9ACTN</name>
<dbReference type="SUPFAM" id="SSF101386">
    <property type="entry name" value="all-alpha NTP pyrophosphatases"/>
    <property type="match status" value="1"/>
</dbReference>
<evidence type="ECO:0000259" key="1">
    <source>
        <dbReference type="Pfam" id="PF03819"/>
    </source>
</evidence>
<dbReference type="InterPro" id="IPR011551">
    <property type="entry name" value="NTP_PyrPHydrolase_MazG"/>
</dbReference>
<dbReference type="GO" id="GO:0047429">
    <property type="term" value="F:nucleoside triphosphate diphosphatase activity"/>
    <property type="evidence" value="ECO:0007669"/>
    <property type="project" value="TreeGrafter"/>
</dbReference>
<sequence length="187" mass="20584">MRRLRAECAWKREQTHESLRRYLVEESWETLEAIDSGDSDHLREELGDLLLQIGFHAVIAEEAGEYTFDDVVQGIVDKLRRRNPHVFGPDGELAGVTDAASVNELWESVKAQEKPRDSVLDGLPPGLPALLLADKVLDRAERAGTPVTIPAGDDLGDRLLALVAEARAAGVDPEHALRDAVRRVLPA</sequence>
<proteinExistence type="predicted"/>
<dbReference type="InterPro" id="IPR004518">
    <property type="entry name" value="MazG-like_dom"/>
</dbReference>
<dbReference type="PANTHER" id="PTHR30522">
    <property type="entry name" value="NUCLEOSIDE TRIPHOSPHATE PYROPHOSPHOHYDROLASE"/>
    <property type="match status" value="1"/>
</dbReference>
<dbReference type="GO" id="GO:0046081">
    <property type="term" value="P:dUTP catabolic process"/>
    <property type="evidence" value="ECO:0007669"/>
    <property type="project" value="TreeGrafter"/>
</dbReference>
<dbReference type="PANTHER" id="PTHR30522:SF0">
    <property type="entry name" value="NUCLEOSIDE TRIPHOSPHATE PYROPHOSPHOHYDROLASE"/>
    <property type="match status" value="1"/>
</dbReference>
<dbReference type="Gene3D" id="1.10.287.1080">
    <property type="entry name" value="MazG-like"/>
    <property type="match status" value="1"/>
</dbReference>
<accession>A0A930VHN1</accession>
<comment type="caution">
    <text evidence="2">The sequence shown here is derived from an EMBL/GenBank/DDBJ whole genome shotgun (WGS) entry which is preliminary data.</text>
</comment>